<dbReference type="GO" id="GO:0046354">
    <property type="term" value="P:mannan biosynthetic process"/>
    <property type="evidence" value="ECO:0007669"/>
    <property type="project" value="TreeGrafter"/>
</dbReference>
<keyword evidence="5" id="KW-0812">Transmembrane</keyword>
<dbReference type="GO" id="GO:0000026">
    <property type="term" value="F:alpha-1,2-mannosyltransferase activity"/>
    <property type="evidence" value="ECO:0007669"/>
    <property type="project" value="TreeGrafter"/>
</dbReference>
<dbReference type="EMBL" id="CAJOAY010005235">
    <property type="protein sequence ID" value="CAF4100304.1"/>
    <property type="molecule type" value="Genomic_DNA"/>
</dbReference>
<proteinExistence type="inferred from homology"/>
<gene>
    <name evidence="11" type="ORF">OKA104_LOCUS35640</name>
</gene>
<name>A0A819UWC0_9BILA</name>
<dbReference type="Gene3D" id="3.90.550.10">
    <property type="entry name" value="Spore Coat Polysaccharide Biosynthesis Protein SpsA, Chain A"/>
    <property type="match status" value="1"/>
</dbReference>
<keyword evidence="8" id="KW-0333">Golgi apparatus</keyword>
<dbReference type="Proteomes" id="UP000663881">
    <property type="component" value="Unassembled WGS sequence"/>
</dbReference>
<dbReference type="Pfam" id="PF11051">
    <property type="entry name" value="Mannosyl_trans3"/>
    <property type="match status" value="1"/>
</dbReference>
<evidence type="ECO:0000256" key="8">
    <source>
        <dbReference type="ARBA" id="ARBA00023034"/>
    </source>
</evidence>
<evidence type="ECO:0000256" key="3">
    <source>
        <dbReference type="ARBA" id="ARBA00009105"/>
    </source>
</evidence>
<feature type="non-terminal residue" evidence="11">
    <location>
        <position position="215"/>
    </location>
</feature>
<dbReference type="AlphaFoldDB" id="A0A819UWC0"/>
<evidence type="ECO:0000256" key="1">
    <source>
        <dbReference type="ARBA" id="ARBA00004394"/>
    </source>
</evidence>
<protein>
    <submittedName>
        <fullName evidence="11">Uncharacterized protein</fullName>
    </submittedName>
</protein>
<dbReference type="InterPro" id="IPR029044">
    <property type="entry name" value="Nucleotide-diphossugar_trans"/>
</dbReference>
<dbReference type="PANTHER" id="PTHR31646:SF1">
    <property type="entry name" value="ALPHA-1,2-MANNOSYLTRANSFERASE MNN2"/>
    <property type="match status" value="1"/>
</dbReference>
<dbReference type="SUPFAM" id="SSF53448">
    <property type="entry name" value="Nucleotide-diphospho-sugar transferases"/>
    <property type="match status" value="1"/>
</dbReference>
<reference evidence="11" key="1">
    <citation type="submission" date="2021-02" db="EMBL/GenBank/DDBJ databases">
        <authorList>
            <person name="Nowell W R."/>
        </authorList>
    </citation>
    <scope>NUCLEOTIDE SEQUENCE</scope>
</reference>
<comment type="subcellular location">
    <subcellularLocation>
        <location evidence="10">Endomembrane system</location>
        <topology evidence="10">Single-pass membrane protein</topology>
    </subcellularLocation>
    <subcellularLocation>
        <location evidence="1">Golgi apparatus membrane</location>
    </subcellularLocation>
    <subcellularLocation>
        <location evidence="2">Membrane</location>
        <topology evidence="2">Single-pass type II membrane protein</topology>
    </subcellularLocation>
</comment>
<dbReference type="InterPro" id="IPR022751">
    <property type="entry name" value="Alpha_mannosyltransferase"/>
</dbReference>
<evidence type="ECO:0000256" key="7">
    <source>
        <dbReference type="ARBA" id="ARBA00022989"/>
    </source>
</evidence>
<evidence type="ECO:0000256" key="10">
    <source>
        <dbReference type="ARBA" id="ARBA00037847"/>
    </source>
</evidence>
<organism evidence="11 12">
    <name type="scientific">Adineta steineri</name>
    <dbReference type="NCBI Taxonomy" id="433720"/>
    <lineage>
        <taxon>Eukaryota</taxon>
        <taxon>Metazoa</taxon>
        <taxon>Spiralia</taxon>
        <taxon>Gnathifera</taxon>
        <taxon>Rotifera</taxon>
        <taxon>Eurotatoria</taxon>
        <taxon>Bdelloidea</taxon>
        <taxon>Adinetida</taxon>
        <taxon>Adinetidae</taxon>
        <taxon>Adineta</taxon>
    </lineage>
</organism>
<keyword evidence="9" id="KW-0472">Membrane</keyword>
<comment type="similarity">
    <text evidence="3">Belongs to the MNN1/MNT family.</text>
</comment>
<keyword evidence="6" id="KW-0735">Signal-anchor</keyword>
<dbReference type="GO" id="GO:0000139">
    <property type="term" value="C:Golgi membrane"/>
    <property type="evidence" value="ECO:0007669"/>
    <property type="project" value="UniProtKB-SubCell"/>
</dbReference>
<accession>A0A819UWC0</accession>
<evidence type="ECO:0000256" key="4">
    <source>
        <dbReference type="ARBA" id="ARBA00022679"/>
    </source>
</evidence>
<evidence type="ECO:0000256" key="5">
    <source>
        <dbReference type="ARBA" id="ARBA00022692"/>
    </source>
</evidence>
<evidence type="ECO:0000313" key="11">
    <source>
        <dbReference type="EMBL" id="CAF4100304.1"/>
    </source>
</evidence>
<keyword evidence="7" id="KW-1133">Transmembrane helix</keyword>
<evidence type="ECO:0000256" key="6">
    <source>
        <dbReference type="ARBA" id="ARBA00022968"/>
    </source>
</evidence>
<comment type="caution">
    <text evidence="11">The sequence shown here is derived from an EMBL/GenBank/DDBJ whole genome shotgun (WGS) entry which is preliminary data.</text>
</comment>
<evidence type="ECO:0000256" key="9">
    <source>
        <dbReference type="ARBA" id="ARBA00023136"/>
    </source>
</evidence>
<dbReference type="PANTHER" id="PTHR31646">
    <property type="entry name" value="ALPHA-1,2-MANNOSYLTRANSFERASE MNN2"/>
    <property type="match status" value="1"/>
</dbReference>
<evidence type="ECO:0000313" key="12">
    <source>
        <dbReference type="Proteomes" id="UP000663881"/>
    </source>
</evidence>
<sequence length="215" mass="24997">MAPLNDVILTEVQMINAKLKWKNFVKTIPEYPLNRYFGRGIVSSASSDFNRCRQLIASIKLLRRLNCRLPVEVFTYIGELTTNEIRQLQRIPNVIVRMLQKDRTTVGEIPGPYAIKPDSILHSSFEHVLWLDSDNIVVRDPEYLFDMAHYKHSTAIFWPDFWSSSRRNAIWKILDVPCRAEDYEQESGQLLINKRLAWKALNLASYLTSDHTASK</sequence>
<evidence type="ECO:0000256" key="2">
    <source>
        <dbReference type="ARBA" id="ARBA00004606"/>
    </source>
</evidence>
<keyword evidence="4" id="KW-0808">Transferase</keyword>